<name>A0A7I8VGQ5_9ANNE</name>
<evidence type="ECO:0000259" key="8">
    <source>
        <dbReference type="Pfam" id="PF00561"/>
    </source>
</evidence>
<evidence type="ECO:0000256" key="5">
    <source>
        <dbReference type="ARBA" id="ARBA00022989"/>
    </source>
</evidence>
<evidence type="ECO:0000256" key="3">
    <source>
        <dbReference type="ARBA" id="ARBA00022801"/>
    </source>
</evidence>
<dbReference type="FunFam" id="3.40.50.1820:FF:000041">
    <property type="entry name" value="Mesoderm-specific transcript homolog protein"/>
    <property type="match status" value="1"/>
</dbReference>
<dbReference type="PANTHER" id="PTHR43798:SF33">
    <property type="entry name" value="HYDROLASE, PUTATIVE (AFU_ORTHOLOGUE AFUA_2G14860)-RELATED"/>
    <property type="match status" value="1"/>
</dbReference>
<dbReference type="InterPro" id="IPR050266">
    <property type="entry name" value="AB_hydrolase_sf"/>
</dbReference>
<dbReference type="OrthoDB" id="7130006at2759"/>
<keyword evidence="2" id="KW-0812">Transmembrane</keyword>
<evidence type="ECO:0000313" key="9">
    <source>
        <dbReference type="EMBL" id="CAD5115364.1"/>
    </source>
</evidence>
<dbReference type="GO" id="GO:0005789">
    <property type="term" value="C:endoplasmic reticulum membrane"/>
    <property type="evidence" value="ECO:0007669"/>
    <property type="project" value="UniProtKB-SubCell"/>
</dbReference>
<comment type="caution">
    <text evidence="9">The sequence shown here is derived from an EMBL/GenBank/DDBJ whole genome shotgun (WGS) entry which is preliminary data.</text>
</comment>
<gene>
    <name evidence="9" type="ORF">DGYR_LOCUS4115</name>
</gene>
<keyword evidence="7" id="KW-0732">Signal</keyword>
<protein>
    <submittedName>
        <fullName evidence="9">DgyrCDS4343</fullName>
    </submittedName>
</protein>
<feature type="signal peptide" evidence="7">
    <location>
        <begin position="1"/>
        <end position="23"/>
    </location>
</feature>
<feature type="chain" id="PRO_5029663196" evidence="7">
    <location>
        <begin position="24"/>
        <end position="325"/>
    </location>
</feature>
<dbReference type="InterPro" id="IPR000073">
    <property type="entry name" value="AB_hydrolase_1"/>
</dbReference>
<evidence type="ECO:0000256" key="7">
    <source>
        <dbReference type="SAM" id="SignalP"/>
    </source>
</evidence>
<dbReference type="InterPro" id="IPR029058">
    <property type="entry name" value="AB_hydrolase_fold"/>
</dbReference>
<keyword evidence="4" id="KW-0256">Endoplasmic reticulum</keyword>
<accession>A0A7I8VGQ5</accession>
<sequence length="325" mass="37892">MDVAKKILILSILCMSMTYYLEIETPLTQSVLSWKKRGHYFKYKEHSIYFLKQTNDSPKTKSSLVLLHGFPSFSYDWAKLLKNLENYDKFEDIITFDFIGYGLSDKPRNHLYSIFEQANITDALIKHLKLKNVHILAHDYGDTVAQELLARWNKNEVTDWNLQSVCLSNGGIFPETNFPRPTQKLLRLPYLGSFLSKLMFYGAFRRGFSEVFGPKTQPTEEEFQDYWSAIRQQAGEAISYRLLHYISERQENKERWTNALVSSKVPLHVIYGPADPVNPRGFIEFYKNTVPNSEVTVLRDHISHYPQVEDVEAFSEAFKNFLNSQ</sequence>
<comment type="subcellular location">
    <subcellularLocation>
        <location evidence="1">Endoplasmic reticulum membrane</location>
        <topology evidence="1">Multi-pass membrane protein</topology>
    </subcellularLocation>
</comment>
<evidence type="ECO:0000256" key="2">
    <source>
        <dbReference type="ARBA" id="ARBA00022692"/>
    </source>
</evidence>
<dbReference type="Gene3D" id="3.40.50.1820">
    <property type="entry name" value="alpha/beta hydrolase"/>
    <property type="match status" value="1"/>
</dbReference>
<dbReference type="GO" id="GO:0046464">
    <property type="term" value="P:acylglycerol catabolic process"/>
    <property type="evidence" value="ECO:0007669"/>
    <property type="project" value="TreeGrafter"/>
</dbReference>
<evidence type="ECO:0000256" key="4">
    <source>
        <dbReference type="ARBA" id="ARBA00022824"/>
    </source>
</evidence>
<keyword evidence="5" id="KW-1133">Transmembrane helix</keyword>
<dbReference type="PANTHER" id="PTHR43798">
    <property type="entry name" value="MONOACYLGLYCEROL LIPASE"/>
    <property type="match status" value="1"/>
</dbReference>
<keyword evidence="10" id="KW-1185">Reference proteome</keyword>
<proteinExistence type="predicted"/>
<evidence type="ECO:0000256" key="1">
    <source>
        <dbReference type="ARBA" id="ARBA00004477"/>
    </source>
</evidence>
<evidence type="ECO:0000256" key="6">
    <source>
        <dbReference type="ARBA" id="ARBA00023136"/>
    </source>
</evidence>
<dbReference type="PRINTS" id="PR00412">
    <property type="entry name" value="EPOXHYDRLASE"/>
</dbReference>
<dbReference type="AlphaFoldDB" id="A0A7I8VGQ5"/>
<dbReference type="EMBL" id="CAJFCJ010000006">
    <property type="protein sequence ID" value="CAD5115364.1"/>
    <property type="molecule type" value="Genomic_DNA"/>
</dbReference>
<dbReference type="Proteomes" id="UP000549394">
    <property type="component" value="Unassembled WGS sequence"/>
</dbReference>
<keyword evidence="3" id="KW-0378">Hydrolase</keyword>
<keyword evidence="6" id="KW-0472">Membrane</keyword>
<organism evidence="9 10">
    <name type="scientific">Dimorphilus gyrociliatus</name>
    <dbReference type="NCBI Taxonomy" id="2664684"/>
    <lineage>
        <taxon>Eukaryota</taxon>
        <taxon>Metazoa</taxon>
        <taxon>Spiralia</taxon>
        <taxon>Lophotrochozoa</taxon>
        <taxon>Annelida</taxon>
        <taxon>Polychaeta</taxon>
        <taxon>Polychaeta incertae sedis</taxon>
        <taxon>Dinophilidae</taxon>
        <taxon>Dimorphilus</taxon>
    </lineage>
</organism>
<dbReference type="InterPro" id="IPR000639">
    <property type="entry name" value="Epox_hydrolase-like"/>
</dbReference>
<feature type="domain" description="AB hydrolase-1" evidence="8">
    <location>
        <begin position="64"/>
        <end position="294"/>
    </location>
</feature>
<reference evidence="9 10" key="1">
    <citation type="submission" date="2020-08" db="EMBL/GenBank/DDBJ databases">
        <authorList>
            <person name="Hejnol A."/>
        </authorList>
    </citation>
    <scope>NUCLEOTIDE SEQUENCE [LARGE SCALE GENOMIC DNA]</scope>
</reference>
<dbReference type="Pfam" id="PF00561">
    <property type="entry name" value="Abhydrolase_1"/>
    <property type="match status" value="1"/>
</dbReference>
<dbReference type="GO" id="GO:0047372">
    <property type="term" value="F:monoacylglycerol lipase activity"/>
    <property type="evidence" value="ECO:0007669"/>
    <property type="project" value="TreeGrafter"/>
</dbReference>
<evidence type="ECO:0000313" key="10">
    <source>
        <dbReference type="Proteomes" id="UP000549394"/>
    </source>
</evidence>
<dbReference type="SUPFAM" id="SSF53474">
    <property type="entry name" value="alpha/beta-Hydrolases"/>
    <property type="match status" value="1"/>
</dbReference>